<dbReference type="GO" id="GO:0000395">
    <property type="term" value="P:mRNA 5'-splice site recognition"/>
    <property type="evidence" value="ECO:0007669"/>
    <property type="project" value="TreeGrafter"/>
</dbReference>
<organism evidence="9 10">
    <name type="scientific">Paraglomus brasilianum</name>
    <dbReference type="NCBI Taxonomy" id="144538"/>
    <lineage>
        <taxon>Eukaryota</taxon>
        <taxon>Fungi</taxon>
        <taxon>Fungi incertae sedis</taxon>
        <taxon>Mucoromycota</taxon>
        <taxon>Glomeromycotina</taxon>
        <taxon>Glomeromycetes</taxon>
        <taxon>Paraglomerales</taxon>
        <taxon>Paraglomeraceae</taxon>
        <taxon>Paraglomus</taxon>
    </lineage>
</organism>
<dbReference type="PROSITE" id="PS50128">
    <property type="entry name" value="SURP"/>
    <property type="match status" value="2"/>
</dbReference>
<evidence type="ECO:0000256" key="3">
    <source>
        <dbReference type="ARBA" id="ARBA00022884"/>
    </source>
</evidence>
<evidence type="ECO:0000256" key="5">
    <source>
        <dbReference type="ARBA" id="ARBA00023163"/>
    </source>
</evidence>
<dbReference type="Gene3D" id="1.10.10.790">
    <property type="entry name" value="Surp module"/>
    <property type="match status" value="2"/>
</dbReference>
<dbReference type="Proteomes" id="UP000789739">
    <property type="component" value="Unassembled WGS sequence"/>
</dbReference>
<dbReference type="EMBL" id="CAJVPI010001997">
    <property type="protein sequence ID" value="CAG8633087.1"/>
    <property type="molecule type" value="Genomic_DNA"/>
</dbReference>
<keyword evidence="3" id="KW-0694">RNA-binding</keyword>
<accession>A0A9N9GTK1</accession>
<keyword evidence="6" id="KW-0508">mRNA splicing</keyword>
<feature type="domain" description="SURP motif" evidence="8">
    <location>
        <begin position="434"/>
        <end position="476"/>
    </location>
</feature>
<evidence type="ECO:0000256" key="4">
    <source>
        <dbReference type="ARBA" id="ARBA00023015"/>
    </source>
</evidence>
<keyword evidence="10" id="KW-1185">Reference proteome</keyword>
<keyword evidence="5" id="KW-0804">Transcription</keyword>
<feature type="compositionally biased region" description="Basic residues" evidence="7">
    <location>
        <begin position="28"/>
        <end position="40"/>
    </location>
</feature>
<gene>
    <name evidence="9" type="ORF">PBRASI_LOCUS9359</name>
</gene>
<dbReference type="InterPro" id="IPR019147">
    <property type="entry name" value="SWAP_N_domain"/>
</dbReference>
<evidence type="ECO:0000259" key="8">
    <source>
        <dbReference type="PROSITE" id="PS50128"/>
    </source>
</evidence>
<sequence length="652" mass="75557">MFFSETLFPENSTQDQGPSTRPDYSTRYKSRKNKHQRKKQKLVGELEKEYEDLLIFGYESKVFKDDEMAQKVNTGELLIPWRGETQNVILLDRYDVRNLLDDRGQFRKGVYTLTKTVEEIEEDRLCEEERWADLDSDAEDLYYLEEEEREPYIEEKRRQKQRAAEGNEISYDYSEGVEKQNECKEGDEEGPKDENQSATGEAYVAKFTVPEGMATEEEEEHHMNQGALICSILMISLIGSPYTFYRAVLMHPSDQRIDEIVERTARFLNTSNDAQMEIVIQAKQANNPSFSFLNKDDPLYPYYRHVRVQLRIGLFDYGGSDNEDEVAAAAVEGGEESEDKRKDAEVKSEGEAEDDGENENEDKKKTEEVTKDGNEVAEEEKPETSDENRTILDALDDYYLEFCATSETPWRSKSRGISKHIGPVVVPPLDVREIIDKTSMYVARCGPCLETKIREKHIYDSKFSFLLPWDQFYPYYKQKIEDERAITDAEWRQQKEEQQDTTKFKEWIDLSEQNGVHLQRGDNRKRLNVNAFPEQRDNNTLGRDRSVITICYDFSIGHHCASTGGAIPLVLLFSPASATEYDHRTVQNSEFARIPITCSYSSATITLTQRIHRLYQFKEIVGRCDGRPEEVDNCQDVGACIDMREERSLQEM</sequence>
<keyword evidence="1" id="KW-0507">mRNA processing</keyword>
<evidence type="ECO:0000256" key="7">
    <source>
        <dbReference type="SAM" id="MobiDB-lite"/>
    </source>
</evidence>
<dbReference type="PANTHER" id="PTHR13161:SF15">
    <property type="entry name" value="SPLICING FACTOR, SUPPRESSOR OF WHITE-APRICOT HOMOLOG"/>
    <property type="match status" value="1"/>
</dbReference>
<evidence type="ECO:0000313" key="10">
    <source>
        <dbReference type="Proteomes" id="UP000789739"/>
    </source>
</evidence>
<feature type="region of interest" description="Disordered" evidence="7">
    <location>
        <begin position="1"/>
        <end position="40"/>
    </location>
</feature>
<feature type="region of interest" description="Disordered" evidence="7">
    <location>
        <begin position="326"/>
        <end position="388"/>
    </location>
</feature>
<evidence type="ECO:0000313" key="9">
    <source>
        <dbReference type="EMBL" id="CAG8633087.1"/>
    </source>
</evidence>
<dbReference type="OrthoDB" id="447637at2759"/>
<feature type="compositionally biased region" description="Basic and acidic residues" evidence="7">
    <location>
        <begin position="153"/>
        <end position="165"/>
    </location>
</feature>
<dbReference type="AlphaFoldDB" id="A0A9N9GTK1"/>
<keyword evidence="4" id="KW-0805">Transcription regulation</keyword>
<evidence type="ECO:0000256" key="1">
    <source>
        <dbReference type="ARBA" id="ARBA00022664"/>
    </source>
</evidence>
<feature type="compositionally biased region" description="Basic and acidic residues" evidence="7">
    <location>
        <begin position="338"/>
        <end position="350"/>
    </location>
</feature>
<feature type="domain" description="SURP motif" evidence="8">
    <location>
        <begin position="260"/>
        <end position="303"/>
    </location>
</feature>
<feature type="compositionally biased region" description="Basic and acidic residues" evidence="7">
    <location>
        <begin position="361"/>
        <end position="374"/>
    </location>
</feature>
<keyword evidence="2" id="KW-0677">Repeat</keyword>
<dbReference type="PANTHER" id="PTHR13161">
    <property type="entry name" value="SPLICING FACTOR SUPPRESSOR OF WHITE APRICOT"/>
    <property type="match status" value="1"/>
</dbReference>
<dbReference type="FunFam" id="1.10.10.790:FF:000002">
    <property type="entry name" value="Splicing factor 3A subunit 1"/>
    <property type="match status" value="1"/>
</dbReference>
<dbReference type="InterPro" id="IPR040397">
    <property type="entry name" value="SWAP"/>
</dbReference>
<reference evidence="9" key="1">
    <citation type="submission" date="2021-06" db="EMBL/GenBank/DDBJ databases">
        <authorList>
            <person name="Kallberg Y."/>
            <person name="Tangrot J."/>
            <person name="Rosling A."/>
        </authorList>
    </citation>
    <scope>NUCLEOTIDE SEQUENCE</scope>
    <source>
        <strain evidence="9">BR232B</strain>
    </source>
</reference>
<dbReference type="InterPro" id="IPR035967">
    <property type="entry name" value="SWAP/Surp_sf"/>
</dbReference>
<feature type="compositionally biased region" description="Polar residues" evidence="7">
    <location>
        <begin position="9"/>
        <end position="23"/>
    </location>
</feature>
<dbReference type="Pfam" id="PF01805">
    <property type="entry name" value="Surp"/>
    <property type="match status" value="2"/>
</dbReference>
<dbReference type="GO" id="GO:0003723">
    <property type="term" value="F:RNA binding"/>
    <property type="evidence" value="ECO:0007669"/>
    <property type="project" value="UniProtKB-KW"/>
</dbReference>
<dbReference type="Pfam" id="PF09750">
    <property type="entry name" value="DRY_EERY"/>
    <property type="match status" value="1"/>
</dbReference>
<evidence type="ECO:0000256" key="2">
    <source>
        <dbReference type="ARBA" id="ARBA00022737"/>
    </source>
</evidence>
<protein>
    <submittedName>
        <fullName evidence="9">3564_t:CDS:1</fullName>
    </submittedName>
</protein>
<dbReference type="SMART" id="SM01141">
    <property type="entry name" value="DRY_EERY"/>
    <property type="match status" value="1"/>
</dbReference>
<dbReference type="SUPFAM" id="SSF109905">
    <property type="entry name" value="Surp module (SWAP domain)"/>
    <property type="match status" value="2"/>
</dbReference>
<comment type="caution">
    <text evidence="9">The sequence shown here is derived from an EMBL/GenBank/DDBJ whole genome shotgun (WGS) entry which is preliminary data.</text>
</comment>
<proteinExistence type="predicted"/>
<name>A0A9N9GTK1_9GLOM</name>
<feature type="compositionally biased region" description="Acidic residues" evidence="7">
    <location>
        <begin position="351"/>
        <end position="360"/>
    </location>
</feature>
<feature type="region of interest" description="Disordered" evidence="7">
    <location>
        <begin position="153"/>
        <end position="201"/>
    </location>
</feature>
<dbReference type="SMART" id="SM00648">
    <property type="entry name" value="SWAP"/>
    <property type="match status" value="2"/>
</dbReference>
<dbReference type="InterPro" id="IPR000061">
    <property type="entry name" value="Surp"/>
</dbReference>
<evidence type="ECO:0000256" key="6">
    <source>
        <dbReference type="ARBA" id="ARBA00023187"/>
    </source>
</evidence>